<sequence length="74" mass="8415">MARGYCNAMPEGSGVYSGGEGPLCRNDSYATLRLQAVLVKAMPSQGRMKQQESLYEYRLMSSLQYVSSVRYHRW</sequence>
<organism evidence="1 2">
    <name type="scientific">Acipenser ruthenus</name>
    <name type="common">Sterlet sturgeon</name>
    <dbReference type="NCBI Taxonomy" id="7906"/>
    <lineage>
        <taxon>Eukaryota</taxon>
        <taxon>Metazoa</taxon>
        <taxon>Chordata</taxon>
        <taxon>Craniata</taxon>
        <taxon>Vertebrata</taxon>
        <taxon>Euteleostomi</taxon>
        <taxon>Actinopterygii</taxon>
        <taxon>Chondrostei</taxon>
        <taxon>Acipenseriformes</taxon>
        <taxon>Acipenseridae</taxon>
        <taxon>Acipenser</taxon>
    </lineage>
</organism>
<dbReference type="AlphaFoldDB" id="A0A444U6U5"/>
<dbReference type="EMBL" id="SCEB01215177">
    <property type="protein sequence ID" value="RXM30916.1"/>
    <property type="molecule type" value="Genomic_DNA"/>
</dbReference>
<accession>A0A444U6U5</accession>
<keyword evidence="2" id="KW-1185">Reference proteome</keyword>
<evidence type="ECO:0000313" key="2">
    <source>
        <dbReference type="Proteomes" id="UP000289886"/>
    </source>
</evidence>
<comment type="caution">
    <text evidence="1">The sequence shown here is derived from an EMBL/GenBank/DDBJ whole genome shotgun (WGS) entry which is preliminary data.</text>
</comment>
<proteinExistence type="predicted"/>
<protein>
    <submittedName>
        <fullName evidence="1">Uncharacterized protein</fullName>
    </submittedName>
</protein>
<gene>
    <name evidence="1" type="ORF">EOD39_7440</name>
</gene>
<name>A0A444U6U5_ACIRT</name>
<evidence type="ECO:0000313" key="1">
    <source>
        <dbReference type="EMBL" id="RXM30916.1"/>
    </source>
</evidence>
<dbReference type="Proteomes" id="UP000289886">
    <property type="component" value="Unassembled WGS sequence"/>
</dbReference>
<reference evidence="1 2" key="1">
    <citation type="submission" date="2019-01" db="EMBL/GenBank/DDBJ databases">
        <title>Draft Genome and Complete Hox-Cluster Characterization of the Sterlet Sturgeon (Acipenser ruthenus).</title>
        <authorList>
            <person name="Wei Q."/>
        </authorList>
    </citation>
    <scope>NUCLEOTIDE SEQUENCE [LARGE SCALE GENOMIC DNA]</scope>
    <source>
        <strain evidence="1">WHYD16114868_AA</strain>
        <tissue evidence="1">Blood</tissue>
    </source>
</reference>